<evidence type="ECO:0000256" key="2">
    <source>
        <dbReference type="ARBA" id="ARBA00022679"/>
    </source>
</evidence>
<feature type="domain" description="Glycosyl transferase family 1" evidence="3">
    <location>
        <begin position="215"/>
        <end position="368"/>
    </location>
</feature>
<proteinExistence type="predicted"/>
<gene>
    <name evidence="5" type="ORF">HDA32_002154</name>
</gene>
<dbReference type="RefSeq" id="WP_179643046.1">
    <property type="nucleotide sequence ID" value="NZ_BAAAYY010000001.1"/>
</dbReference>
<dbReference type="Pfam" id="PF13439">
    <property type="entry name" value="Glyco_transf_4"/>
    <property type="match status" value="1"/>
</dbReference>
<sequence>MRVLRLCSVFEVPPGVLEGRGRRFDPVGGMQNHTARLSEELDRLGVAQTVLTTRPPGAPTREPLGSRGQVVRLGLPVPWARQMYSLPAAGRVHRLAADADLVHAHLGEDIAVVPLALLAVSRRRLPLVLTVHCSVLHTVTADGPRSAMLKLLGGRMEALGLARADAVIVLTPRTRRLVRGLGVAREKVSVISSGVAEPAFAGGTSGPDPLAGVPRPRVLFLGRLHRQKGVDVLLRAFSRIADQGAHLVVVGDGPEAAGLRALADRLGVAARVHWRGFVPHEQVPPILAAVDALALPSRYEELGTVLVEALRAGVPVVAADTGGIPDVIEDGVTGLLVPAEAPEPLARALSGLLGDRDLAARLAAAGRARAARYRWDRLARQVLSLYADLVLPARVEPV</sequence>
<dbReference type="InterPro" id="IPR001296">
    <property type="entry name" value="Glyco_trans_1"/>
</dbReference>
<comment type="caution">
    <text evidence="5">The sequence shown here is derived from an EMBL/GenBank/DDBJ whole genome shotgun (WGS) entry which is preliminary data.</text>
</comment>
<organism evidence="5 6">
    <name type="scientific">Spinactinospora alkalitolerans</name>
    <dbReference type="NCBI Taxonomy" id="687207"/>
    <lineage>
        <taxon>Bacteria</taxon>
        <taxon>Bacillati</taxon>
        <taxon>Actinomycetota</taxon>
        <taxon>Actinomycetes</taxon>
        <taxon>Streptosporangiales</taxon>
        <taxon>Nocardiopsidaceae</taxon>
        <taxon>Spinactinospora</taxon>
    </lineage>
</organism>
<name>A0A852TYF9_9ACTN</name>
<keyword evidence="6" id="KW-1185">Reference proteome</keyword>
<evidence type="ECO:0000256" key="1">
    <source>
        <dbReference type="ARBA" id="ARBA00022676"/>
    </source>
</evidence>
<dbReference type="InterPro" id="IPR028098">
    <property type="entry name" value="Glyco_trans_4-like_N"/>
</dbReference>
<keyword evidence="2 5" id="KW-0808">Transferase</keyword>
<dbReference type="PANTHER" id="PTHR45947">
    <property type="entry name" value="SULFOQUINOVOSYL TRANSFERASE SQD2"/>
    <property type="match status" value="1"/>
</dbReference>
<accession>A0A852TYF9</accession>
<evidence type="ECO:0000259" key="3">
    <source>
        <dbReference type="Pfam" id="PF00534"/>
    </source>
</evidence>
<dbReference type="GO" id="GO:0016758">
    <property type="term" value="F:hexosyltransferase activity"/>
    <property type="evidence" value="ECO:0007669"/>
    <property type="project" value="TreeGrafter"/>
</dbReference>
<dbReference type="GO" id="GO:1901137">
    <property type="term" value="P:carbohydrate derivative biosynthetic process"/>
    <property type="evidence" value="ECO:0007669"/>
    <property type="project" value="UniProtKB-ARBA"/>
</dbReference>
<dbReference type="SUPFAM" id="SSF53756">
    <property type="entry name" value="UDP-Glycosyltransferase/glycogen phosphorylase"/>
    <property type="match status" value="1"/>
</dbReference>
<evidence type="ECO:0000313" key="6">
    <source>
        <dbReference type="Proteomes" id="UP000589036"/>
    </source>
</evidence>
<dbReference type="Gene3D" id="3.40.50.2000">
    <property type="entry name" value="Glycogen Phosphorylase B"/>
    <property type="match status" value="2"/>
</dbReference>
<evidence type="ECO:0000313" key="5">
    <source>
        <dbReference type="EMBL" id="NYE47034.1"/>
    </source>
</evidence>
<reference evidence="5 6" key="1">
    <citation type="submission" date="2020-07" db="EMBL/GenBank/DDBJ databases">
        <title>Sequencing the genomes of 1000 actinobacteria strains.</title>
        <authorList>
            <person name="Klenk H.-P."/>
        </authorList>
    </citation>
    <scope>NUCLEOTIDE SEQUENCE [LARGE SCALE GENOMIC DNA]</scope>
    <source>
        <strain evidence="5 6">CXB654</strain>
    </source>
</reference>
<keyword evidence="1" id="KW-0328">Glycosyltransferase</keyword>
<evidence type="ECO:0000259" key="4">
    <source>
        <dbReference type="Pfam" id="PF13439"/>
    </source>
</evidence>
<dbReference type="InterPro" id="IPR050194">
    <property type="entry name" value="Glycosyltransferase_grp1"/>
</dbReference>
<protein>
    <submittedName>
        <fullName evidence="5">Glycosyltransferase involved in cell wall biosynthesis</fullName>
    </submittedName>
</protein>
<dbReference type="Proteomes" id="UP000589036">
    <property type="component" value="Unassembled WGS sequence"/>
</dbReference>
<dbReference type="Pfam" id="PF00534">
    <property type="entry name" value="Glycos_transf_1"/>
    <property type="match status" value="1"/>
</dbReference>
<dbReference type="CDD" id="cd03801">
    <property type="entry name" value="GT4_PimA-like"/>
    <property type="match status" value="1"/>
</dbReference>
<dbReference type="EMBL" id="JACCCC010000001">
    <property type="protein sequence ID" value="NYE47034.1"/>
    <property type="molecule type" value="Genomic_DNA"/>
</dbReference>
<dbReference type="AlphaFoldDB" id="A0A852TYF9"/>
<feature type="domain" description="Glycosyltransferase subfamily 4-like N-terminal" evidence="4">
    <location>
        <begin position="27"/>
        <end position="195"/>
    </location>
</feature>
<dbReference type="PANTHER" id="PTHR45947:SF3">
    <property type="entry name" value="SULFOQUINOVOSYL TRANSFERASE SQD2"/>
    <property type="match status" value="1"/>
</dbReference>